<dbReference type="RefSeq" id="WP_168662002.1">
    <property type="nucleotide sequence ID" value="NZ_CP051180.1"/>
</dbReference>
<feature type="transmembrane region" description="Helical" evidence="6">
    <location>
        <begin position="95"/>
        <end position="115"/>
    </location>
</feature>
<protein>
    <submittedName>
        <fullName evidence="8">DMT family transporter</fullName>
    </submittedName>
</protein>
<dbReference type="PANTHER" id="PTHR32322">
    <property type="entry name" value="INNER MEMBRANE TRANSPORTER"/>
    <property type="match status" value="1"/>
</dbReference>
<evidence type="ECO:0000313" key="9">
    <source>
        <dbReference type="Proteomes" id="UP000501602"/>
    </source>
</evidence>
<reference evidence="8 9" key="1">
    <citation type="submission" date="2020-04" db="EMBL/GenBank/DDBJ databases">
        <title>Ferrimonas sp. S7 isolated from sea water.</title>
        <authorList>
            <person name="Bae S.S."/>
            <person name="Baek K."/>
        </authorList>
    </citation>
    <scope>NUCLEOTIDE SEQUENCE [LARGE SCALE GENOMIC DNA]</scope>
    <source>
        <strain evidence="8 9">S7</strain>
    </source>
</reference>
<feature type="transmembrane region" description="Helical" evidence="6">
    <location>
        <begin position="247"/>
        <end position="267"/>
    </location>
</feature>
<evidence type="ECO:0000259" key="7">
    <source>
        <dbReference type="Pfam" id="PF00892"/>
    </source>
</evidence>
<proteinExistence type="predicted"/>
<feature type="domain" description="EamA" evidence="7">
    <location>
        <begin position="9"/>
        <end position="140"/>
    </location>
</feature>
<dbReference type="InterPro" id="IPR050638">
    <property type="entry name" value="AA-Vitamin_Transporters"/>
</dbReference>
<feature type="transmembrane region" description="Helical" evidence="6">
    <location>
        <begin position="37"/>
        <end position="57"/>
    </location>
</feature>
<keyword evidence="5 6" id="KW-0472">Membrane</keyword>
<accession>A0A6H1UGK0</accession>
<name>A0A6H1UGK0_9GAMM</name>
<keyword evidence="9" id="KW-1185">Reference proteome</keyword>
<keyword evidence="4 6" id="KW-1133">Transmembrane helix</keyword>
<evidence type="ECO:0000256" key="2">
    <source>
        <dbReference type="ARBA" id="ARBA00022475"/>
    </source>
</evidence>
<dbReference type="Proteomes" id="UP000501602">
    <property type="component" value="Chromosome"/>
</dbReference>
<feature type="transmembrane region" description="Helical" evidence="6">
    <location>
        <begin position="122"/>
        <end position="140"/>
    </location>
</feature>
<dbReference type="AlphaFoldDB" id="A0A6H1UGK0"/>
<feature type="transmembrane region" description="Helical" evidence="6">
    <location>
        <begin position="152"/>
        <end position="172"/>
    </location>
</feature>
<evidence type="ECO:0000256" key="3">
    <source>
        <dbReference type="ARBA" id="ARBA00022692"/>
    </source>
</evidence>
<organism evidence="8 9">
    <name type="scientific">Ferrimonas lipolytica</name>
    <dbReference type="NCBI Taxonomy" id="2724191"/>
    <lineage>
        <taxon>Bacteria</taxon>
        <taxon>Pseudomonadati</taxon>
        <taxon>Pseudomonadota</taxon>
        <taxon>Gammaproteobacteria</taxon>
        <taxon>Alteromonadales</taxon>
        <taxon>Ferrimonadaceae</taxon>
        <taxon>Ferrimonas</taxon>
    </lineage>
</organism>
<dbReference type="Pfam" id="PF00892">
    <property type="entry name" value="EamA"/>
    <property type="match status" value="2"/>
</dbReference>
<feature type="transmembrane region" description="Helical" evidence="6">
    <location>
        <begin position="273"/>
        <end position="290"/>
    </location>
</feature>
<keyword evidence="2" id="KW-1003">Cell membrane</keyword>
<evidence type="ECO:0000313" key="8">
    <source>
        <dbReference type="EMBL" id="QIZ78235.1"/>
    </source>
</evidence>
<feature type="transmembrane region" description="Helical" evidence="6">
    <location>
        <begin position="12"/>
        <end position="31"/>
    </location>
</feature>
<comment type="subcellular location">
    <subcellularLocation>
        <location evidence="1">Cell membrane</location>
        <topology evidence="1">Multi-pass membrane protein</topology>
    </subcellularLocation>
</comment>
<dbReference type="InterPro" id="IPR000620">
    <property type="entry name" value="EamA_dom"/>
</dbReference>
<feature type="domain" description="EamA" evidence="7">
    <location>
        <begin position="155"/>
        <end position="289"/>
    </location>
</feature>
<evidence type="ECO:0000256" key="1">
    <source>
        <dbReference type="ARBA" id="ARBA00004651"/>
    </source>
</evidence>
<evidence type="ECO:0000256" key="6">
    <source>
        <dbReference type="SAM" id="Phobius"/>
    </source>
</evidence>
<evidence type="ECO:0000256" key="4">
    <source>
        <dbReference type="ARBA" id="ARBA00022989"/>
    </source>
</evidence>
<sequence length="295" mass="31496">MNSPSVVRAHLYLLLYAVLIATSFPLASYLGQSYSPLLTTLARFSLAAIGFVVLLQKQRLLRGISVSQLLRYSAISLPLTGFFLLMFIAGESASAIDMSSISTTVPLFSVLFAYFGWRQRSSAVRVMALLLGVFGALWLISNANISSLGQGGWPIGNSIFLAACALMGLYPLILKQLHRGEPMLVITGWSLITGCGWLGLAVAAIQPAWQLPTSTQMAAILWLAVATTMVTFFLFQSASMVVGGSSANAYSLLTPAAVLLLNVGMGGGWPQPLVAVGVVPIIVALLWLLLQDRQT</sequence>
<dbReference type="PANTHER" id="PTHR32322:SF18">
    <property type="entry name" value="S-ADENOSYLMETHIONINE_S-ADENOSYLHOMOCYSTEINE TRANSPORTER"/>
    <property type="match status" value="1"/>
</dbReference>
<dbReference type="KEGG" id="fes:HER31_15815"/>
<dbReference type="EMBL" id="CP051180">
    <property type="protein sequence ID" value="QIZ78235.1"/>
    <property type="molecule type" value="Genomic_DNA"/>
</dbReference>
<gene>
    <name evidence="8" type="ORF">HER31_15815</name>
</gene>
<feature type="transmembrane region" description="Helical" evidence="6">
    <location>
        <begin position="69"/>
        <end position="89"/>
    </location>
</feature>
<feature type="transmembrane region" description="Helical" evidence="6">
    <location>
        <begin position="217"/>
        <end position="235"/>
    </location>
</feature>
<dbReference type="GO" id="GO:0005886">
    <property type="term" value="C:plasma membrane"/>
    <property type="evidence" value="ECO:0007669"/>
    <property type="project" value="UniProtKB-SubCell"/>
</dbReference>
<keyword evidence="3 6" id="KW-0812">Transmembrane</keyword>
<evidence type="ECO:0000256" key="5">
    <source>
        <dbReference type="ARBA" id="ARBA00023136"/>
    </source>
</evidence>
<feature type="transmembrane region" description="Helical" evidence="6">
    <location>
        <begin position="184"/>
        <end position="205"/>
    </location>
</feature>